<keyword evidence="3 6" id="KW-0863">Zinc-finger</keyword>
<dbReference type="GO" id="GO:0008270">
    <property type="term" value="F:zinc ion binding"/>
    <property type="evidence" value="ECO:0007669"/>
    <property type="project" value="UniProtKB-KW"/>
</dbReference>
<dbReference type="InterPro" id="IPR027806">
    <property type="entry name" value="HARBI1_dom"/>
</dbReference>
<keyword evidence="5 6" id="KW-0238">DNA-binding</keyword>
<dbReference type="InterPro" id="IPR027805">
    <property type="entry name" value="Transposase_HTH_dom"/>
</dbReference>
<evidence type="ECO:0000313" key="8">
    <source>
        <dbReference type="Ensembl" id="ENSXCOP00000017294.1"/>
    </source>
</evidence>
<dbReference type="SUPFAM" id="SSF57716">
    <property type="entry name" value="Glucocorticoid receptor-like (DNA-binding domain)"/>
    <property type="match status" value="1"/>
</dbReference>
<evidence type="ECO:0000256" key="2">
    <source>
        <dbReference type="ARBA" id="ARBA00022723"/>
    </source>
</evidence>
<evidence type="ECO:0000256" key="5">
    <source>
        <dbReference type="ARBA" id="ARBA00023125"/>
    </source>
</evidence>
<reference evidence="8" key="1">
    <citation type="submission" date="2025-08" db="UniProtKB">
        <authorList>
            <consortium name="Ensembl"/>
        </authorList>
    </citation>
    <scope>IDENTIFICATION</scope>
</reference>
<dbReference type="InterPro" id="IPR006612">
    <property type="entry name" value="THAP_Znf"/>
</dbReference>
<dbReference type="InterPro" id="IPR038441">
    <property type="entry name" value="THAP_Znf_sf"/>
</dbReference>
<dbReference type="GeneTree" id="ENSGT00940000164656"/>
<keyword evidence="9" id="KW-1185">Reference proteome</keyword>
<evidence type="ECO:0000256" key="1">
    <source>
        <dbReference type="ARBA" id="ARBA00001968"/>
    </source>
</evidence>
<evidence type="ECO:0000256" key="6">
    <source>
        <dbReference type="PROSITE-ProRule" id="PRU00309"/>
    </source>
</evidence>
<protein>
    <recommendedName>
        <fullName evidence="7">THAP-type domain-containing protein</fullName>
    </recommendedName>
</protein>
<organism evidence="8 9">
    <name type="scientific">Xiphophorus couchianus</name>
    <name type="common">Monterrey platyfish</name>
    <dbReference type="NCBI Taxonomy" id="32473"/>
    <lineage>
        <taxon>Eukaryota</taxon>
        <taxon>Metazoa</taxon>
        <taxon>Chordata</taxon>
        <taxon>Craniata</taxon>
        <taxon>Vertebrata</taxon>
        <taxon>Euteleostomi</taxon>
        <taxon>Actinopterygii</taxon>
        <taxon>Neopterygii</taxon>
        <taxon>Teleostei</taxon>
        <taxon>Neoteleostei</taxon>
        <taxon>Acanthomorphata</taxon>
        <taxon>Ovalentaria</taxon>
        <taxon>Atherinomorphae</taxon>
        <taxon>Cyprinodontiformes</taxon>
        <taxon>Poeciliidae</taxon>
        <taxon>Poeciliinae</taxon>
        <taxon>Xiphophorus</taxon>
    </lineage>
</organism>
<dbReference type="Pfam" id="PF13359">
    <property type="entry name" value="DDE_Tnp_4"/>
    <property type="match status" value="1"/>
</dbReference>
<dbReference type="GO" id="GO:0003677">
    <property type="term" value="F:DNA binding"/>
    <property type="evidence" value="ECO:0007669"/>
    <property type="project" value="UniProtKB-UniRule"/>
</dbReference>
<reference evidence="8" key="2">
    <citation type="submission" date="2025-09" db="UniProtKB">
        <authorList>
            <consortium name="Ensembl"/>
        </authorList>
    </citation>
    <scope>IDENTIFICATION</scope>
</reference>
<dbReference type="SMART" id="SM00980">
    <property type="entry name" value="THAP"/>
    <property type="match status" value="1"/>
</dbReference>
<dbReference type="PANTHER" id="PTHR23080">
    <property type="entry name" value="THAP DOMAIN PROTEIN"/>
    <property type="match status" value="1"/>
</dbReference>
<evidence type="ECO:0000256" key="4">
    <source>
        <dbReference type="ARBA" id="ARBA00022833"/>
    </source>
</evidence>
<dbReference type="Gene3D" id="6.20.210.20">
    <property type="entry name" value="THAP domain"/>
    <property type="match status" value="1"/>
</dbReference>
<accession>A0A3B5MC68</accession>
<dbReference type="SMART" id="SM00692">
    <property type="entry name" value="DM3"/>
    <property type="match status" value="1"/>
</dbReference>
<sequence length="499" mass="55215">FSPRSCAAVCAASGASGWHCTASSKYNGLLSFHGFPSDPDLRRQWLANIRRDKLKLTQHTKVCSLHFTPDQLLQPKAAGGRRVVSRGAVPVLFSWSHRSVQPPRAGLRRPDSRAADPPVGFTHLDHDYCSVPEPANLDGAENENQKLKEDMNALKEQAGELEIPPSFGLQRFAGSDDDIRFYTRANGNKHYIMLLEGDSLQPIDELLLFQMYLAAGLKEGDLANRFQIQPSTASRIICSWADYLYSLLGSLCIWADADAVRAQLPEDFRDFPDTQVIVGSSELRCQTPASALLQTEMSSKSKCHFVMRGLTGTAPHGAVTFVSSLYEGSVSDTELFMRSGLADRLTEDMAVMVDEGFLVSDCVKCKVYCPPFLSTKPQMTSPNVLQTQKVARLRVHIERVTRRVKENKLFDSVIPLSMITIHTCSMQFCSISILIQNHFFNPNGKLNVGVTHSFFRVQRSMPALPGLVRLQLLMQGRPEAESAVGAPLPTKNISITNSV</sequence>
<dbReference type="Ensembl" id="ENSXCOT00000017515.1">
    <property type="protein sequence ID" value="ENSXCOP00000017294.1"/>
    <property type="gene ID" value="ENSXCOG00000013032.1"/>
</dbReference>
<feature type="domain" description="THAP-type" evidence="7">
    <location>
        <begin position="2"/>
        <end position="93"/>
    </location>
</feature>
<dbReference type="Proteomes" id="UP000261380">
    <property type="component" value="Unplaced"/>
</dbReference>
<name>A0A3B5MC68_9TELE</name>
<proteinExistence type="predicted"/>
<evidence type="ECO:0000313" key="9">
    <source>
        <dbReference type="Proteomes" id="UP000261380"/>
    </source>
</evidence>
<dbReference type="PANTHER" id="PTHR23080:SF133">
    <property type="entry name" value="SI:CH211-262I1.5-RELATED"/>
    <property type="match status" value="1"/>
</dbReference>
<evidence type="ECO:0000256" key="3">
    <source>
        <dbReference type="ARBA" id="ARBA00022771"/>
    </source>
</evidence>
<evidence type="ECO:0000259" key="7">
    <source>
        <dbReference type="PROSITE" id="PS50950"/>
    </source>
</evidence>
<dbReference type="Pfam" id="PF05485">
    <property type="entry name" value="THAP"/>
    <property type="match status" value="1"/>
</dbReference>
<keyword evidence="4" id="KW-0862">Zinc</keyword>
<dbReference type="AlphaFoldDB" id="A0A3B5MC68"/>
<dbReference type="Pfam" id="PF13613">
    <property type="entry name" value="HTH_Tnp_4"/>
    <property type="match status" value="1"/>
</dbReference>
<dbReference type="PROSITE" id="PS50950">
    <property type="entry name" value="ZF_THAP"/>
    <property type="match status" value="1"/>
</dbReference>
<comment type="cofactor">
    <cofactor evidence="1">
        <name>a divalent metal cation</name>
        <dbReference type="ChEBI" id="CHEBI:60240"/>
    </cofactor>
</comment>
<keyword evidence="2" id="KW-0479">Metal-binding</keyword>